<protein>
    <submittedName>
        <fullName evidence="2">Endonuclease/exonuclease/phosphatase</fullName>
    </submittedName>
</protein>
<dbReference type="Gene3D" id="3.40.50.150">
    <property type="entry name" value="Vaccinia Virus protein VP39"/>
    <property type="match status" value="1"/>
</dbReference>
<dbReference type="STRING" id="1147741.A0A0R3RMX8"/>
<evidence type="ECO:0000313" key="2">
    <source>
        <dbReference type="WBParaSite" id="EEL_0000283801-mRNA-1"/>
    </source>
</evidence>
<dbReference type="Proteomes" id="UP000050640">
    <property type="component" value="Unplaced"/>
</dbReference>
<organism evidence="1 2">
    <name type="scientific">Elaeophora elaphi</name>
    <dbReference type="NCBI Taxonomy" id="1147741"/>
    <lineage>
        <taxon>Eukaryota</taxon>
        <taxon>Metazoa</taxon>
        <taxon>Ecdysozoa</taxon>
        <taxon>Nematoda</taxon>
        <taxon>Chromadorea</taxon>
        <taxon>Rhabditida</taxon>
        <taxon>Spirurina</taxon>
        <taxon>Spiruromorpha</taxon>
        <taxon>Filarioidea</taxon>
        <taxon>Onchocercidae</taxon>
        <taxon>Elaeophora</taxon>
    </lineage>
</organism>
<evidence type="ECO:0000313" key="1">
    <source>
        <dbReference type="Proteomes" id="UP000050640"/>
    </source>
</evidence>
<dbReference type="InterPro" id="IPR029063">
    <property type="entry name" value="SAM-dependent_MTases_sf"/>
</dbReference>
<keyword evidence="1" id="KW-1185">Reference proteome</keyword>
<proteinExistence type="predicted"/>
<accession>A0A0R3RMX8</accession>
<reference evidence="2" key="1">
    <citation type="submission" date="2017-02" db="UniProtKB">
        <authorList>
            <consortium name="WormBaseParasite"/>
        </authorList>
    </citation>
    <scope>IDENTIFICATION</scope>
</reference>
<name>A0A0R3RMX8_9BILA</name>
<sequence length="115" mass="13258">MKIKIDWMQTCRSIQREIGRCIMFATLKGFDVVLTSETIYNEEHYGVLHDLFDVVLPSDGLVLLAAKMFYFGVGGNIPSFLEYVKTRGVFDTYICWSSECNVPRKIIQLTRKFCS</sequence>
<dbReference type="AlphaFoldDB" id="A0A0R3RMX8"/>
<dbReference type="WBParaSite" id="EEL_0000283801-mRNA-1">
    <property type="protein sequence ID" value="EEL_0000283801-mRNA-1"/>
    <property type="gene ID" value="EEL_0000283801"/>
</dbReference>